<feature type="compositionally biased region" description="Basic and acidic residues" evidence="1">
    <location>
        <begin position="39"/>
        <end position="51"/>
    </location>
</feature>
<keyword evidence="2" id="KW-0812">Transmembrane</keyword>
<keyword evidence="2" id="KW-1133">Transmembrane helix</keyword>
<reference evidence="4 5" key="1">
    <citation type="submission" date="2015-06" db="EMBL/GenBank/DDBJ databases">
        <title>Cloning and characterization of the uncialamcin biosynthetic gene cluster.</title>
        <authorList>
            <person name="Yan X."/>
            <person name="Huang T."/>
            <person name="Ge H."/>
            <person name="Shen B."/>
        </authorList>
    </citation>
    <scope>NUCLEOTIDE SEQUENCE [LARGE SCALE GENOMIC DNA]</scope>
    <source>
        <strain evidence="4 5">DCA2648</strain>
    </source>
</reference>
<evidence type="ECO:0000313" key="4">
    <source>
        <dbReference type="EMBL" id="OKH93737.1"/>
    </source>
</evidence>
<dbReference type="STRING" id="1048205.AB852_18105"/>
<proteinExistence type="predicted"/>
<comment type="caution">
    <text evidence="4">The sequence shown here is derived from an EMBL/GenBank/DDBJ whole genome shotgun (WGS) entry which is preliminary data.</text>
</comment>
<evidence type="ECO:0000313" key="5">
    <source>
        <dbReference type="Proteomes" id="UP000186455"/>
    </source>
</evidence>
<evidence type="ECO:0000256" key="1">
    <source>
        <dbReference type="SAM" id="MobiDB-lite"/>
    </source>
</evidence>
<feature type="region of interest" description="Disordered" evidence="1">
    <location>
        <begin position="11"/>
        <end position="58"/>
    </location>
</feature>
<keyword evidence="2" id="KW-0472">Membrane</keyword>
<accession>A0A1Q4V7E4</accession>
<name>A0A1Q4V7E4_9ACTN</name>
<dbReference type="AlphaFoldDB" id="A0A1Q4V7E4"/>
<evidence type="ECO:0000256" key="2">
    <source>
        <dbReference type="SAM" id="Phobius"/>
    </source>
</evidence>
<evidence type="ECO:0000259" key="3">
    <source>
        <dbReference type="Pfam" id="PF14257"/>
    </source>
</evidence>
<feature type="region of interest" description="Disordered" evidence="1">
    <location>
        <begin position="284"/>
        <end position="318"/>
    </location>
</feature>
<dbReference type="Pfam" id="PF14257">
    <property type="entry name" value="DUF4349"/>
    <property type="match status" value="1"/>
</dbReference>
<dbReference type="InterPro" id="IPR025645">
    <property type="entry name" value="DUF4349"/>
</dbReference>
<feature type="domain" description="DUF4349" evidence="3">
    <location>
        <begin position="65"/>
        <end position="271"/>
    </location>
</feature>
<dbReference type="EMBL" id="LFBV01000004">
    <property type="protein sequence ID" value="OKH93737.1"/>
    <property type="molecule type" value="Genomic_DNA"/>
</dbReference>
<feature type="transmembrane region" description="Helical" evidence="2">
    <location>
        <begin position="248"/>
        <end position="270"/>
    </location>
</feature>
<sequence length="318" mass="33276">MLAASLGLAGCSTGGDSGESGSAKAYAPSAEGAGGGAAEKADRSAPADGDGKSAGGLRADQLTDREIIRTAELSVRVEDVPKALVMARSAVRAADGLIGDESTDRDDLGHEHSTIVMRVPQDRYDDLLKKLGDAGTLLSRDTKAEDVTEKVVDVESRLKNQRASVARIRELMDRATRISDVVTLEGELSSRQADLESLLAQRESLRNRTAMATVTLSLTEAPAEDGGDDGFPGAVADGWDAFLSMLRWLSVALGTALPFLALALALLLLWRWLARPLRARRATAAAPAPVRVPAPVGAPAAPTRAPETAQAPEQGGDH</sequence>
<keyword evidence="5" id="KW-1185">Reference proteome</keyword>
<dbReference type="Proteomes" id="UP000186455">
    <property type="component" value="Unassembled WGS sequence"/>
</dbReference>
<protein>
    <recommendedName>
        <fullName evidence="3">DUF4349 domain-containing protein</fullName>
    </recommendedName>
</protein>
<gene>
    <name evidence="4" type="ORF">AB852_18105</name>
</gene>
<organism evidence="4 5">
    <name type="scientific">Streptomyces uncialis</name>
    <dbReference type="NCBI Taxonomy" id="1048205"/>
    <lineage>
        <taxon>Bacteria</taxon>
        <taxon>Bacillati</taxon>
        <taxon>Actinomycetota</taxon>
        <taxon>Actinomycetes</taxon>
        <taxon>Kitasatosporales</taxon>
        <taxon>Streptomycetaceae</taxon>
        <taxon>Streptomyces</taxon>
    </lineage>
</organism>